<dbReference type="InterPro" id="IPR010645">
    <property type="entry name" value="MFS_4"/>
</dbReference>
<keyword evidence="4 7" id="KW-1133">Transmembrane helix</keyword>
<dbReference type="InterPro" id="IPR036259">
    <property type="entry name" value="MFS_trans_sf"/>
</dbReference>
<feature type="transmembrane region" description="Helical" evidence="7">
    <location>
        <begin position="361"/>
        <end position="379"/>
    </location>
</feature>
<evidence type="ECO:0000313" key="10">
    <source>
        <dbReference type="Proteomes" id="UP000288351"/>
    </source>
</evidence>
<feature type="transmembrane region" description="Helical" evidence="7">
    <location>
        <begin position="106"/>
        <end position="123"/>
    </location>
</feature>
<feature type="transmembrane region" description="Helical" evidence="7">
    <location>
        <begin position="248"/>
        <end position="268"/>
    </location>
</feature>
<feature type="compositionally biased region" description="Pro residues" evidence="6">
    <location>
        <begin position="424"/>
        <end position="433"/>
    </location>
</feature>
<proteinExistence type="predicted"/>
<dbReference type="GO" id="GO:0022857">
    <property type="term" value="F:transmembrane transporter activity"/>
    <property type="evidence" value="ECO:0007669"/>
    <property type="project" value="InterPro"/>
</dbReference>
<dbReference type="AlphaFoldDB" id="A0A401QWT2"/>
<evidence type="ECO:0000259" key="8">
    <source>
        <dbReference type="PROSITE" id="PS50850"/>
    </source>
</evidence>
<evidence type="ECO:0000256" key="4">
    <source>
        <dbReference type="ARBA" id="ARBA00022989"/>
    </source>
</evidence>
<evidence type="ECO:0000256" key="6">
    <source>
        <dbReference type="SAM" id="MobiDB-lite"/>
    </source>
</evidence>
<evidence type="ECO:0000256" key="5">
    <source>
        <dbReference type="ARBA" id="ARBA00023136"/>
    </source>
</evidence>
<feature type="transmembrane region" description="Helical" evidence="7">
    <location>
        <begin position="144"/>
        <end position="163"/>
    </location>
</feature>
<feature type="transmembrane region" description="Helical" evidence="7">
    <location>
        <begin position="83"/>
        <end position="100"/>
    </location>
</feature>
<dbReference type="PANTHER" id="PTHR43124">
    <property type="entry name" value="PURINE EFFLUX PUMP PBUE"/>
    <property type="match status" value="1"/>
</dbReference>
<evidence type="ECO:0000256" key="7">
    <source>
        <dbReference type="SAM" id="Phobius"/>
    </source>
</evidence>
<dbReference type="InterPro" id="IPR020846">
    <property type="entry name" value="MFS_dom"/>
</dbReference>
<keyword evidence="2" id="KW-1003">Cell membrane</keyword>
<feature type="transmembrane region" description="Helical" evidence="7">
    <location>
        <begin position="333"/>
        <end position="355"/>
    </location>
</feature>
<feature type="transmembrane region" description="Helical" evidence="7">
    <location>
        <begin position="299"/>
        <end position="321"/>
    </location>
</feature>
<feature type="transmembrane region" description="Helical" evidence="7">
    <location>
        <begin position="169"/>
        <end position="189"/>
    </location>
</feature>
<sequence length="433" mass="44482">MAWNSPDAPDASVRRLALAGVSAIGVTFGFARYGYGLLLPELRAEFGLSVSLVGLIGSATYVGYLAALLTVGALVARYGPRPLVLVGGLSAAVGMGLVALAQEPGLLITGLVLAGTSSGWAWAPYSDVVDQMVPAGRREHVMGTIASGTAFAILIAGPLALLARGTGWRYAWVAFALAALASAVYNARVLPRGSGRRRRSGGRPTYRRSALPLLLTAVLYGIVGAVYWSFAVEAVTDAAGTGSATAPLFWSLMGAAGTAGALTGHAIARYGLNRVHAVVFSGVAGAAALLGLAPGALPAVALSALLYGPSFMAGSGLLAVWSYRVFPERPTAGFSITVFCLGLGTIAGPALLGAYAEHHGLRAMFLITAGVAALALVWAPSRSTRAHAVPREPQQGREPEQARHTGAGRDRGRPARLRPHAPRPEPPASTPRA</sequence>
<evidence type="ECO:0000256" key="2">
    <source>
        <dbReference type="ARBA" id="ARBA00022475"/>
    </source>
</evidence>
<evidence type="ECO:0000256" key="1">
    <source>
        <dbReference type="ARBA" id="ARBA00004651"/>
    </source>
</evidence>
<dbReference type="PROSITE" id="PS50850">
    <property type="entry name" value="MFS"/>
    <property type="match status" value="1"/>
</dbReference>
<dbReference type="Gene3D" id="1.20.1250.20">
    <property type="entry name" value="MFS general substrate transporter like domains"/>
    <property type="match status" value="2"/>
</dbReference>
<feature type="compositionally biased region" description="Basic and acidic residues" evidence="6">
    <location>
        <begin position="394"/>
        <end position="413"/>
    </location>
</feature>
<comment type="caution">
    <text evidence="9">The sequence shown here is derived from an EMBL/GenBank/DDBJ whole genome shotgun (WGS) entry which is preliminary data.</text>
</comment>
<dbReference type="PANTHER" id="PTHR43124:SF3">
    <property type="entry name" value="CHLORAMPHENICOL EFFLUX PUMP RV0191"/>
    <property type="match status" value="1"/>
</dbReference>
<keyword evidence="5 7" id="KW-0472">Membrane</keyword>
<dbReference type="GO" id="GO:0005886">
    <property type="term" value="C:plasma membrane"/>
    <property type="evidence" value="ECO:0007669"/>
    <property type="project" value="UniProtKB-SubCell"/>
</dbReference>
<dbReference type="Pfam" id="PF06779">
    <property type="entry name" value="MFS_4"/>
    <property type="match status" value="1"/>
</dbReference>
<keyword evidence="3 7" id="KW-0812">Transmembrane</keyword>
<dbReference type="EMBL" id="BHXC01000006">
    <property type="protein sequence ID" value="GCB89820.1"/>
    <property type="molecule type" value="Genomic_DNA"/>
</dbReference>
<comment type="subcellular location">
    <subcellularLocation>
        <location evidence="1">Cell membrane</location>
        <topology evidence="1">Multi-pass membrane protein</topology>
    </subcellularLocation>
</comment>
<feature type="transmembrane region" description="Helical" evidence="7">
    <location>
        <begin position="16"/>
        <end position="35"/>
    </location>
</feature>
<feature type="transmembrane region" description="Helical" evidence="7">
    <location>
        <begin position="210"/>
        <end position="228"/>
    </location>
</feature>
<feature type="region of interest" description="Disordered" evidence="6">
    <location>
        <begin position="386"/>
        <end position="433"/>
    </location>
</feature>
<dbReference type="RefSeq" id="WP_016575674.1">
    <property type="nucleotide sequence ID" value="NZ_BHXC01000006.1"/>
</dbReference>
<dbReference type="SUPFAM" id="SSF103473">
    <property type="entry name" value="MFS general substrate transporter"/>
    <property type="match status" value="1"/>
</dbReference>
<feature type="domain" description="Major facilitator superfamily (MFS) profile" evidence="8">
    <location>
        <begin position="17"/>
        <end position="387"/>
    </location>
</feature>
<reference evidence="9 10" key="1">
    <citation type="journal article" date="2019" name="Microbiol. Resour. Announc.">
        <title>Draft Genome Sequence of the Most Traditional epsilon-Poly-l-Lysine Producer, Streptomyces albulus NBRC14147.</title>
        <authorList>
            <person name="Yamanaka K."/>
            <person name="Hamano Y."/>
        </authorList>
    </citation>
    <scope>NUCLEOTIDE SEQUENCE [LARGE SCALE GENOMIC DNA]</scope>
    <source>
        <strain evidence="9 10">NBRC 14147</strain>
    </source>
</reference>
<protein>
    <submittedName>
        <fullName evidence="9">MFS transporter</fullName>
    </submittedName>
</protein>
<evidence type="ECO:0000313" key="9">
    <source>
        <dbReference type="EMBL" id="GCB89820.1"/>
    </source>
</evidence>
<evidence type="ECO:0000256" key="3">
    <source>
        <dbReference type="ARBA" id="ARBA00022692"/>
    </source>
</evidence>
<feature type="transmembrane region" description="Helical" evidence="7">
    <location>
        <begin position="275"/>
        <end position="293"/>
    </location>
</feature>
<dbReference type="Proteomes" id="UP000288351">
    <property type="component" value="Unassembled WGS sequence"/>
</dbReference>
<accession>A0A401QWT2</accession>
<name>A0A401QWT2_STRNR</name>
<dbReference type="InterPro" id="IPR050189">
    <property type="entry name" value="MFS_Efflux_Transporters"/>
</dbReference>
<gene>
    <name evidence="9" type="ORF">SALB_02512</name>
</gene>
<organism evidence="9 10">
    <name type="scientific">Streptomyces noursei</name>
    <name type="common">Streptomyces albulus</name>
    <dbReference type="NCBI Taxonomy" id="1971"/>
    <lineage>
        <taxon>Bacteria</taxon>
        <taxon>Bacillati</taxon>
        <taxon>Actinomycetota</taxon>
        <taxon>Actinomycetes</taxon>
        <taxon>Kitasatosporales</taxon>
        <taxon>Streptomycetaceae</taxon>
        <taxon>Streptomyces</taxon>
    </lineage>
</organism>
<feature type="transmembrane region" description="Helical" evidence="7">
    <location>
        <begin position="55"/>
        <end position="76"/>
    </location>
</feature>